<comment type="caution">
    <text evidence="1">The sequence shown here is derived from an EMBL/GenBank/DDBJ whole genome shotgun (WGS) entry which is preliminary data.</text>
</comment>
<name>A0ABN2PPJ6_9ACTN</name>
<proteinExistence type="predicted"/>
<dbReference type="Proteomes" id="UP001501612">
    <property type="component" value="Unassembled WGS sequence"/>
</dbReference>
<evidence type="ECO:0000313" key="2">
    <source>
        <dbReference type="Proteomes" id="UP001501612"/>
    </source>
</evidence>
<sequence length="149" mass="15414">MSGTDAVPYEYVVLRCVPRADREEFVNVGVALHCRDSDLLGVRWHVDEARLAALWPALDPEEVRTSLRFAQAVAEGDAAGAGAAAAGPISTRFGFLKAPRSTVVRPGPVHGGVTEDPVACLDRLLAVLVAAAAGPAPTQTGTSSTAPTA</sequence>
<dbReference type="EMBL" id="BAAAMY010000009">
    <property type="protein sequence ID" value="GAA1927892.1"/>
    <property type="molecule type" value="Genomic_DNA"/>
</dbReference>
<reference evidence="1 2" key="1">
    <citation type="journal article" date="2019" name="Int. J. Syst. Evol. Microbiol.">
        <title>The Global Catalogue of Microorganisms (GCM) 10K type strain sequencing project: providing services to taxonomists for standard genome sequencing and annotation.</title>
        <authorList>
            <consortium name="The Broad Institute Genomics Platform"/>
            <consortium name="The Broad Institute Genome Sequencing Center for Infectious Disease"/>
            <person name="Wu L."/>
            <person name="Ma J."/>
        </authorList>
    </citation>
    <scope>NUCLEOTIDE SEQUENCE [LARGE SCALE GENOMIC DNA]</scope>
    <source>
        <strain evidence="1 2">JCM 14046</strain>
    </source>
</reference>
<keyword evidence="2" id="KW-1185">Reference proteome</keyword>
<dbReference type="RefSeq" id="WP_344008643.1">
    <property type="nucleotide sequence ID" value="NZ_BAAAMY010000009.1"/>
</dbReference>
<organism evidence="1 2">
    <name type="scientific">Nocardioides lentus</name>
    <dbReference type="NCBI Taxonomy" id="338077"/>
    <lineage>
        <taxon>Bacteria</taxon>
        <taxon>Bacillati</taxon>
        <taxon>Actinomycetota</taxon>
        <taxon>Actinomycetes</taxon>
        <taxon>Propionibacteriales</taxon>
        <taxon>Nocardioidaceae</taxon>
        <taxon>Nocardioides</taxon>
    </lineage>
</organism>
<evidence type="ECO:0000313" key="1">
    <source>
        <dbReference type="EMBL" id="GAA1927892.1"/>
    </source>
</evidence>
<accession>A0ABN2PPJ6</accession>
<protein>
    <submittedName>
        <fullName evidence="1">DUF3037 domain-containing protein</fullName>
    </submittedName>
</protein>
<dbReference type="Pfam" id="PF11236">
    <property type="entry name" value="DUF3037"/>
    <property type="match status" value="1"/>
</dbReference>
<dbReference type="InterPro" id="IPR021398">
    <property type="entry name" value="DUF3037"/>
</dbReference>
<gene>
    <name evidence="1" type="ORF">GCM10009737_32190</name>
</gene>